<accession>A0A6J2Y2J2</accession>
<dbReference type="GO" id="GO:0006508">
    <property type="term" value="P:proteolysis"/>
    <property type="evidence" value="ECO:0007669"/>
    <property type="project" value="UniProtKB-KW"/>
</dbReference>
<dbReference type="Gene3D" id="2.40.10.10">
    <property type="entry name" value="Trypsin-like serine proteases"/>
    <property type="match status" value="2"/>
</dbReference>
<dbReference type="GO" id="GO:0004252">
    <property type="term" value="F:serine-type endopeptidase activity"/>
    <property type="evidence" value="ECO:0007669"/>
    <property type="project" value="InterPro"/>
</dbReference>
<dbReference type="PANTHER" id="PTHR24260">
    <property type="match status" value="1"/>
</dbReference>
<keyword evidence="7" id="KW-1185">Reference proteome</keyword>
<dbReference type="InterPro" id="IPR018114">
    <property type="entry name" value="TRYPSIN_HIS"/>
</dbReference>
<dbReference type="InterPro" id="IPR001254">
    <property type="entry name" value="Trypsin_dom"/>
</dbReference>
<dbReference type="PROSITE" id="PS00135">
    <property type="entry name" value="TRYPSIN_SER"/>
    <property type="match status" value="1"/>
</dbReference>
<feature type="domain" description="Peptidase S1" evidence="6">
    <location>
        <begin position="82"/>
        <end position="327"/>
    </location>
</feature>
<dbReference type="OrthoDB" id="6339452at2759"/>
<protein>
    <submittedName>
        <fullName evidence="8">Serine protease snake-like</fullName>
    </submittedName>
</protein>
<evidence type="ECO:0000256" key="3">
    <source>
        <dbReference type="ARBA" id="ARBA00023180"/>
    </source>
</evidence>
<evidence type="ECO:0000313" key="8">
    <source>
        <dbReference type="RefSeq" id="XP_030757927.1"/>
    </source>
</evidence>
<gene>
    <name evidence="8" type="primary">LOC115883682</name>
</gene>
<dbReference type="SUPFAM" id="SSF50494">
    <property type="entry name" value="Trypsin-like serine proteases"/>
    <property type="match status" value="1"/>
</dbReference>
<dbReference type="InterPro" id="IPR033116">
    <property type="entry name" value="TRYPSIN_SER"/>
</dbReference>
<proteinExistence type="inferred from homology"/>
<sequence length="328" mass="36962">MSFFGFRSLRSDKELIKMIKKNILSFLLVILHFSSVKTQKIAQEKCAEYGQAVYQAETVPFFRSSGRTKMVSTCTMYDNTLIVGGKAARIKEFPHMAAIGFGTLEGEEIMWLCGGSLISEKHVLTAAHCTISRRGPPRRVRLGMVDLFDNSSYIQEKSVEKFVNHPQYKRPRKYHDIAIVFLESPVIFTPFVRPACVNTLENINQKHAQAIGFGKRFYDDNDRSTTLLKVKLPLFSNEVCSKYILTHPIEMPNGLIDSEMCAGDLDGGRDTCEGDSGGPLQVVQMEPYCTYSIIGVTSFGRFCGMKNSLGVYSKVDQFVPWIESVIWQ</sequence>
<dbReference type="AlphaFoldDB" id="A0A6J2Y2J2"/>
<dbReference type="KEGG" id="soy:115883682"/>
<keyword evidence="5" id="KW-0720">Serine protease</keyword>
<dbReference type="InParanoid" id="A0A6J2Y2J2"/>
<dbReference type="PROSITE" id="PS00134">
    <property type="entry name" value="TRYPSIN_HIS"/>
    <property type="match status" value="1"/>
</dbReference>
<dbReference type="CDD" id="cd00190">
    <property type="entry name" value="Tryp_SPc"/>
    <property type="match status" value="1"/>
</dbReference>
<dbReference type="RefSeq" id="XP_030757927.1">
    <property type="nucleotide sequence ID" value="XM_030902067.1"/>
</dbReference>
<evidence type="ECO:0000259" key="6">
    <source>
        <dbReference type="PROSITE" id="PS50240"/>
    </source>
</evidence>
<reference evidence="8" key="1">
    <citation type="submission" date="2025-08" db="UniProtKB">
        <authorList>
            <consortium name="RefSeq"/>
        </authorList>
    </citation>
    <scope>IDENTIFICATION</scope>
    <source>
        <tissue evidence="8">Gonads</tissue>
    </source>
</reference>
<dbReference type="SMART" id="SM00020">
    <property type="entry name" value="Tryp_SPc"/>
    <property type="match status" value="1"/>
</dbReference>
<dbReference type="GeneID" id="115883682"/>
<dbReference type="InterPro" id="IPR043504">
    <property type="entry name" value="Peptidase_S1_PA_chymotrypsin"/>
</dbReference>
<keyword evidence="5" id="KW-0645">Protease</keyword>
<keyword evidence="1" id="KW-0732">Signal</keyword>
<keyword evidence="5" id="KW-0378">Hydrolase</keyword>
<evidence type="ECO:0000256" key="5">
    <source>
        <dbReference type="RuleBase" id="RU363034"/>
    </source>
</evidence>
<name>A0A6J2Y2J2_SITOR</name>
<dbReference type="InterPro" id="IPR001314">
    <property type="entry name" value="Peptidase_S1A"/>
</dbReference>
<evidence type="ECO:0000256" key="2">
    <source>
        <dbReference type="ARBA" id="ARBA00023157"/>
    </source>
</evidence>
<keyword evidence="3" id="KW-0325">Glycoprotein</keyword>
<evidence type="ECO:0000313" key="7">
    <source>
        <dbReference type="Proteomes" id="UP000504635"/>
    </source>
</evidence>
<dbReference type="PROSITE" id="PS50240">
    <property type="entry name" value="TRYPSIN_DOM"/>
    <property type="match status" value="1"/>
</dbReference>
<dbReference type="PRINTS" id="PR00722">
    <property type="entry name" value="CHYMOTRYPSIN"/>
</dbReference>
<dbReference type="InterPro" id="IPR051333">
    <property type="entry name" value="CLIP_Serine_Protease"/>
</dbReference>
<dbReference type="FunFam" id="2.40.10.10:FF:000028">
    <property type="entry name" value="Serine protease easter"/>
    <property type="match status" value="1"/>
</dbReference>
<comment type="similarity">
    <text evidence="4">Belongs to the peptidase S1 family. CLIP subfamily.</text>
</comment>
<keyword evidence="2" id="KW-1015">Disulfide bond</keyword>
<dbReference type="Proteomes" id="UP000504635">
    <property type="component" value="Unplaced"/>
</dbReference>
<evidence type="ECO:0000256" key="4">
    <source>
        <dbReference type="ARBA" id="ARBA00024195"/>
    </source>
</evidence>
<dbReference type="InterPro" id="IPR009003">
    <property type="entry name" value="Peptidase_S1_PA"/>
</dbReference>
<dbReference type="PANTHER" id="PTHR24260:SF147">
    <property type="entry name" value="EG:BACR7A4.3 PROTEIN-RELATED"/>
    <property type="match status" value="1"/>
</dbReference>
<dbReference type="Pfam" id="PF00089">
    <property type="entry name" value="Trypsin"/>
    <property type="match status" value="1"/>
</dbReference>
<organism evidence="7 8">
    <name type="scientific">Sitophilus oryzae</name>
    <name type="common">Rice weevil</name>
    <name type="synonym">Curculio oryzae</name>
    <dbReference type="NCBI Taxonomy" id="7048"/>
    <lineage>
        <taxon>Eukaryota</taxon>
        <taxon>Metazoa</taxon>
        <taxon>Ecdysozoa</taxon>
        <taxon>Arthropoda</taxon>
        <taxon>Hexapoda</taxon>
        <taxon>Insecta</taxon>
        <taxon>Pterygota</taxon>
        <taxon>Neoptera</taxon>
        <taxon>Endopterygota</taxon>
        <taxon>Coleoptera</taxon>
        <taxon>Polyphaga</taxon>
        <taxon>Cucujiformia</taxon>
        <taxon>Curculionidae</taxon>
        <taxon>Dryophthorinae</taxon>
        <taxon>Sitophilus</taxon>
    </lineage>
</organism>
<evidence type="ECO:0000256" key="1">
    <source>
        <dbReference type="ARBA" id="ARBA00022729"/>
    </source>
</evidence>